<evidence type="ECO:0000256" key="2">
    <source>
        <dbReference type="SAM" id="SignalP"/>
    </source>
</evidence>
<evidence type="ECO:0000313" key="5">
    <source>
        <dbReference type="WBParaSite" id="ECPE_0001797701-mRNA-1"/>
    </source>
</evidence>
<accession>A0A183BFE6</accession>
<evidence type="ECO:0000313" key="3">
    <source>
        <dbReference type="EMBL" id="VDP95300.1"/>
    </source>
</evidence>
<dbReference type="WBParaSite" id="ECPE_0001797701-mRNA-1">
    <property type="protein sequence ID" value="ECPE_0001797701-mRNA-1"/>
    <property type="gene ID" value="ECPE_0001797701"/>
</dbReference>
<organism evidence="5">
    <name type="scientific">Echinostoma caproni</name>
    <dbReference type="NCBI Taxonomy" id="27848"/>
    <lineage>
        <taxon>Eukaryota</taxon>
        <taxon>Metazoa</taxon>
        <taxon>Spiralia</taxon>
        <taxon>Lophotrochozoa</taxon>
        <taxon>Platyhelminthes</taxon>
        <taxon>Trematoda</taxon>
        <taxon>Digenea</taxon>
        <taxon>Plagiorchiida</taxon>
        <taxon>Echinostomata</taxon>
        <taxon>Echinostomatoidea</taxon>
        <taxon>Echinostomatidae</taxon>
        <taxon>Echinostoma</taxon>
    </lineage>
</organism>
<feature type="chain" id="PRO_5043138401" evidence="2">
    <location>
        <begin position="23"/>
        <end position="184"/>
    </location>
</feature>
<dbReference type="OrthoDB" id="10576287at2759"/>
<feature type="region of interest" description="Disordered" evidence="1">
    <location>
        <begin position="113"/>
        <end position="153"/>
    </location>
</feature>
<evidence type="ECO:0000313" key="4">
    <source>
        <dbReference type="Proteomes" id="UP000272942"/>
    </source>
</evidence>
<proteinExistence type="predicted"/>
<feature type="compositionally biased region" description="Low complexity" evidence="1">
    <location>
        <begin position="71"/>
        <end position="89"/>
    </location>
</feature>
<dbReference type="Proteomes" id="UP000272942">
    <property type="component" value="Unassembled WGS sequence"/>
</dbReference>
<keyword evidence="2" id="KW-0732">Signal</keyword>
<reference evidence="5" key="1">
    <citation type="submission" date="2016-06" db="UniProtKB">
        <authorList>
            <consortium name="WormBaseParasite"/>
        </authorList>
    </citation>
    <scope>IDENTIFICATION</scope>
</reference>
<dbReference type="AlphaFoldDB" id="A0A183BFE6"/>
<name>A0A183BFE6_9TREM</name>
<feature type="compositionally biased region" description="Low complexity" evidence="1">
    <location>
        <begin position="133"/>
        <end position="147"/>
    </location>
</feature>
<sequence length="184" mass="19628">MAMNVLWREYLLLPVPVLGVEWVPIPGQAQSKPDTEAITSSPSSPNAFHLGLIVYGWQPTGKSGLMGLGNGTTSTNTSNSSSDRNGTNTDVRLEGRNVVLLVDLDTGYSHSIRGSSPSGLAEVPMRSGGLGSGTPSHRSHMSSSSQSELEGPVELARVSHNGREAEKQHFVHQQITIPFDKPVD</sequence>
<gene>
    <name evidence="3" type="ORF">ECPE_LOCUS17931</name>
</gene>
<evidence type="ECO:0000256" key="1">
    <source>
        <dbReference type="SAM" id="MobiDB-lite"/>
    </source>
</evidence>
<feature type="region of interest" description="Disordered" evidence="1">
    <location>
        <begin position="66"/>
        <end position="90"/>
    </location>
</feature>
<protein>
    <submittedName>
        <fullName evidence="5">Secreted protein</fullName>
    </submittedName>
</protein>
<feature type="signal peptide" evidence="2">
    <location>
        <begin position="1"/>
        <end position="22"/>
    </location>
</feature>
<dbReference type="EMBL" id="UZAN01072902">
    <property type="protein sequence ID" value="VDP95300.1"/>
    <property type="molecule type" value="Genomic_DNA"/>
</dbReference>
<reference evidence="3 4" key="2">
    <citation type="submission" date="2018-11" db="EMBL/GenBank/DDBJ databases">
        <authorList>
            <consortium name="Pathogen Informatics"/>
        </authorList>
    </citation>
    <scope>NUCLEOTIDE SEQUENCE [LARGE SCALE GENOMIC DNA]</scope>
    <source>
        <strain evidence="3 4">Egypt</strain>
    </source>
</reference>
<keyword evidence="4" id="KW-1185">Reference proteome</keyword>